<sequence length="286" mass="32829">MKPLVSIGMPVFNCEQVLTSAVNSIVNQTYQNWELILIDDGSKDKTLEVANSFSDPRIKVISDGLNLKLPRRLNQAISLSKGKYFARMDGDDISYRERLQLQVEYLEKHPKVDVLGTQILVFDGEGNPRGKSVSKVSHVEICSRPWAGFSLAHPTWMGRTEWFRKNQYRTRAIRMEDYDLLLRTYNISCFACLPNILLGYRIESLSLKKILTARYNISTALLEKAFTEQKYLFAFGVVEQGFKALVDTFAITTSLNFQILRHRIGETLDESELVQWQQVFAECQVK</sequence>
<dbReference type="EMBL" id="RSCK01000032">
    <property type="protein sequence ID" value="RUT11034.1"/>
    <property type="molecule type" value="Genomic_DNA"/>
</dbReference>
<comment type="caution">
    <text evidence="2">The sequence shown here is derived from an EMBL/GenBank/DDBJ whole genome shotgun (WGS) entry which is preliminary data.</text>
</comment>
<proteinExistence type="predicted"/>
<feature type="domain" description="Glycosyltransferase 2-like" evidence="1">
    <location>
        <begin position="6"/>
        <end position="163"/>
    </location>
</feature>
<dbReference type="GO" id="GO:0016758">
    <property type="term" value="F:hexosyltransferase activity"/>
    <property type="evidence" value="ECO:0007669"/>
    <property type="project" value="UniProtKB-ARBA"/>
</dbReference>
<dbReference type="InterPro" id="IPR001173">
    <property type="entry name" value="Glyco_trans_2-like"/>
</dbReference>
<dbReference type="Pfam" id="PF00535">
    <property type="entry name" value="Glycos_transf_2"/>
    <property type="match status" value="1"/>
</dbReference>
<evidence type="ECO:0000313" key="2">
    <source>
        <dbReference type="EMBL" id="RUT11034.1"/>
    </source>
</evidence>
<gene>
    <name evidence="2" type="ORF">DSM107010_36680</name>
</gene>
<evidence type="ECO:0000313" key="3">
    <source>
        <dbReference type="Proteomes" id="UP000282574"/>
    </source>
</evidence>
<keyword evidence="3" id="KW-1185">Reference proteome</keyword>
<dbReference type="PANTHER" id="PTHR22916">
    <property type="entry name" value="GLYCOSYLTRANSFERASE"/>
    <property type="match status" value="1"/>
</dbReference>
<accession>A0AB37UI28</accession>
<reference evidence="2 3" key="1">
    <citation type="journal article" date="2019" name="Genome Biol. Evol.">
        <title>Day and night: Metabolic profiles and evolutionary relationships of six axenic non-marine cyanobacteria.</title>
        <authorList>
            <person name="Will S.E."/>
            <person name="Henke P."/>
            <person name="Boedeker C."/>
            <person name="Huang S."/>
            <person name="Brinkmann H."/>
            <person name="Rohde M."/>
            <person name="Jarek M."/>
            <person name="Friedl T."/>
            <person name="Seufert S."/>
            <person name="Schumacher M."/>
            <person name="Overmann J."/>
            <person name="Neumann-Schaal M."/>
            <person name="Petersen J."/>
        </authorList>
    </citation>
    <scope>NUCLEOTIDE SEQUENCE [LARGE SCALE GENOMIC DNA]</scope>
    <source>
        <strain evidence="2 3">SAG 39.79</strain>
    </source>
</reference>
<dbReference type="Proteomes" id="UP000282574">
    <property type="component" value="Unassembled WGS sequence"/>
</dbReference>
<dbReference type="PANTHER" id="PTHR22916:SF3">
    <property type="entry name" value="UDP-GLCNAC:BETAGAL BETA-1,3-N-ACETYLGLUCOSAMINYLTRANSFERASE-LIKE PROTEIN 1"/>
    <property type="match status" value="1"/>
</dbReference>
<dbReference type="InterPro" id="IPR029044">
    <property type="entry name" value="Nucleotide-diphossugar_trans"/>
</dbReference>
<evidence type="ECO:0000259" key="1">
    <source>
        <dbReference type="Pfam" id="PF00535"/>
    </source>
</evidence>
<organism evidence="2 3">
    <name type="scientific">Chroococcidiopsis cubana SAG 39.79</name>
    <dbReference type="NCBI Taxonomy" id="388085"/>
    <lineage>
        <taxon>Bacteria</taxon>
        <taxon>Bacillati</taxon>
        <taxon>Cyanobacteriota</taxon>
        <taxon>Cyanophyceae</taxon>
        <taxon>Chroococcidiopsidales</taxon>
        <taxon>Chroococcidiopsidaceae</taxon>
        <taxon>Chroococcidiopsis</taxon>
    </lineage>
</organism>
<protein>
    <recommendedName>
        <fullName evidence="1">Glycosyltransferase 2-like domain-containing protein</fullName>
    </recommendedName>
</protein>
<dbReference type="CDD" id="cd00761">
    <property type="entry name" value="Glyco_tranf_GTA_type"/>
    <property type="match status" value="1"/>
</dbReference>
<dbReference type="Gene3D" id="3.90.550.10">
    <property type="entry name" value="Spore Coat Polysaccharide Biosynthesis Protein SpsA, Chain A"/>
    <property type="match status" value="1"/>
</dbReference>
<dbReference type="SUPFAM" id="SSF53448">
    <property type="entry name" value="Nucleotide-diphospho-sugar transferases"/>
    <property type="match status" value="1"/>
</dbReference>
<name>A0AB37UI28_9CYAN</name>
<dbReference type="AlphaFoldDB" id="A0AB37UI28"/>
<dbReference type="RefSeq" id="WP_015153279.1">
    <property type="nucleotide sequence ID" value="NZ_RSCK01000032.1"/>
</dbReference>